<keyword evidence="1" id="KW-0472">Membrane</keyword>
<evidence type="ECO:0000313" key="3">
    <source>
        <dbReference type="Proteomes" id="UP000230903"/>
    </source>
</evidence>
<dbReference type="EMBL" id="PFBC01000029">
    <property type="protein sequence ID" value="PIR87965.1"/>
    <property type="molecule type" value="Genomic_DNA"/>
</dbReference>
<sequence>MDEFKDPILNQPLTQDISEPTAIPTKKKNKLKFFIILGVILVVVILAVVLIFNWIRLSNTKGVAITVLLPETTIQAGIPFSISVQINNNSNVDLSDPELSITLPEGLRFLNQNQQGSLVNIKLEAIPTGQTKESRIELLALGTNDTIAQLKASLSYLPGTLTSRFEKATTVDIVAAQSPLSLDITVPSQILSGESYQTTLSFTNNSNQTFYGPQLEYLYPAGYNLISSSQEPDKILQGGGYSWQFGEIKPGDSEEVVVQGNYLGLESSAFDISAQLNVQYNNQMYVVARKTAPISVAQSPLAISVSIVNQTKEAVLSAGQSVQYELNYRNNTDVNLKDVIITANLTGAMLDLSSVESTGYLQGADTVIFNASRAPELAIVPPGKTGRVAFSVKLRDDFPIINTNSKNYSVGIKAKIESPTVPNFVSGDSTVGFAQISNNIVGKIELFTKGYYRDPTSRLANSGPVPPIVGQPTTYTIHWILKNYATDVVNVSVKAFLGPNVRFTGQAESTTGVLPQYNTRTQEMTWDIIKIPATKGVISAPTEATFQVELTPSVSQVGQSVKLIEKTFMTATDQFVSQPLTATADIIDSKLKDDPTVVGKQGEVAN</sequence>
<gene>
    <name evidence="2" type="ORF">COU10_01850</name>
</gene>
<comment type="caution">
    <text evidence="2">The sequence shown here is derived from an EMBL/GenBank/DDBJ whole genome shotgun (WGS) entry which is preliminary data.</text>
</comment>
<dbReference type="Proteomes" id="UP000230903">
    <property type="component" value="Unassembled WGS sequence"/>
</dbReference>
<feature type="transmembrane region" description="Helical" evidence="1">
    <location>
        <begin position="33"/>
        <end position="55"/>
    </location>
</feature>
<keyword evidence="1" id="KW-1133">Transmembrane helix</keyword>
<evidence type="ECO:0000313" key="2">
    <source>
        <dbReference type="EMBL" id="PIR87965.1"/>
    </source>
</evidence>
<evidence type="ECO:0000256" key="1">
    <source>
        <dbReference type="SAM" id="Phobius"/>
    </source>
</evidence>
<name>A0A2H0UQ99_9BACT</name>
<proteinExistence type="predicted"/>
<evidence type="ECO:0008006" key="4">
    <source>
        <dbReference type="Google" id="ProtNLM"/>
    </source>
</evidence>
<organism evidence="2 3">
    <name type="scientific">Candidatus Harrisonbacteria bacterium CG10_big_fil_rev_8_21_14_0_10_45_28</name>
    <dbReference type="NCBI Taxonomy" id="1974586"/>
    <lineage>
        <taxon>Bacteria</taxon>
        <taxon>Candidatus Harrisoniibacteriota</taxon>
    </lineage>
</organism>
<reference evidence="3" key="1">
    <citation type="submission" date="2017-09" db="EMBL/GenBank/DDBJ databases">
        <title>Depth-based differentiation of microbial function through sediment-hosted aquifers and enrichment of novel symbionts in the deep terrestrial subsurface.</title>
        <authorList>
            <person name="Probst A.J."/>
            <person name="Ladd B."/>
            <person name="Jarett J.K."/>
            <person name="Geller-Mcgrath D.E."/>
            <person name="Sieber C.M.K."/>
            <person name="Emerson J.B."/>
            <person name="Anantharaman K."/>
            <person name="Thomas B.C."/>
            <person name="Malmstrom R."/>
            <person name="Stieglmeier M."/>
            <person name="Klingl A."/>
            <person name="Woyke T."/>
            <person name="Ryan C.M."/>
            <person name="Banfield J.F."/>
        </authorList>
    </citation>
    <scope>NUCLEOTIDE SEQUENCE [LARGE SCALE GENOMIC DNA]</scope>
</reference>
<accession>A0A2H0UQ99</accession>
<dbReference type="AlphaFoldDB" id="A0A2H0UQ99"/>
<keyword evidence="1" id="KW-0812">Transmembrane</keyword>
<protein>
    <recommendedName>
        <fullName evidence="4">DUF11 domain-containing protein</fullName>
    </recommendedName>
</protein>